<organism evidence="2 3">
    <name type="scientific">Candidatus Staskawiczbacteria bacterium RIFCSPHIGHO2_01_FULL_36_16</name>
    <dbReference type="NCBI Taxonomy" id="1802200"/>
    <lineage>
        <taxon>Bacteria</taxon>
        <taxon>Candidatus Staskawicziibacteriota</taxon>
    </lineage>
</organism>
<gene>
    <name evidence="2" type="ORF">A2812_02895</name>
</gene>
<accession>A0A1G2HNI0</accession>
<evidence type="ECO:0000256" key="1">
    <source>
        <dbReference type="SAM" id="MobiDB-lite"/>
    </source>
</evidence>
<dbReference type="EMBL" id="MHOM01000035">
    <property type="protein sequence ID" value="OGZ63448.1"/>
    <property type="molecule type" value="Genomic_DNA"/>
</dbReference>
<dbReference type="AlphaFoldDB" id="A0A1G2HNI0"/>
<reference evidence="2 3" key="1">
    <citation type="journal article" date="2016" name="Nat. Commun.">
        <title>Thousands of microbial genomes shed light on interconnected biogeochemical processes in an aquifer system.</title>
        <authorList>
            <person name="Anantharaman K."/>
            <person name="Brown C.T."/>
            <person name="Hug L.A."/>
            <person name="Sharon I."/>
            <person name="Castelle C.J."/>
            <person name="Probst A.J."/>
            <person name="Thomas B.C."/>
            <person name="Singh A."/>
            <person name="Wilkins M.J."/>
            <person name="Karaoz U."/>
            <person name="Brodie E.L."/>
            <person name="Williams K.H."/>
            <person name="Hubbard S.S."/>
            <person name="Banfield J.F."/>
        </authorList>
    </citation>
    <scope>NUCLEOTIDE SEQUENCE [LARGE SCALE GENOMIC DNA]</scope>
</reference>
<protein>
    <submittedName>
        <fullName evidence="2">Uncharacterized protein</fullName>
    </submittedName>
</protein>
<dbReference type="Proteomes" id="UP000177190">
    <property type="component" value="Unassembled WGS sequence"/>
</dbReference>
<name>A0A1G2HNI0_9BACT</name>
<sequence length="214" mass="24829">MPNKFEGYTGHLAEGEVLGETKPEQKEREKEFEGEYINFNQAVDIVKDTDFQPFKDPTNPHEKPFPHDVHATIVDLLSLDNYEQVRFYTAVGSYLDRKHGVDAFFELDLGNGESVRATLDMTQNPHKRDYKADVVFQWPRDGIDRRDPGDRIVWRDKVNEVARDAADVLSATARAEGKTMRSLGEKEIKESFAVSEEKRQKRMRRFVPERVLKR</sequence>
<comment type="caution">
    <text evidence="2">The sequence shown here is derived from an EMBL/GenBank/DDBJ whole genome shotgun (WGS) entry which is preliminary data.</text>
</comment>
<proteinExistence type="predicted"/>
<feature type="compositionally biased region" description="Basic and acidic residues" evidence="1">
    <location>
        <begin position="19"/>
        <end position="29"/>
    </location>
</feature>
<evidence type="ECO:0000313" key="3">
    <source>
        <dbReference type="Proteomes" id="UP000177190"/>
    </source>
</evidence>
<evidence type="ECO:0000313" key="2">
    <source>
        <dbReference type="EMBL" id="OGZ63448.1"/>
    </source>
</evidence>
<feature type="region of interest" description="Disordered" evidence="1">
    <location>
        <begin position="1"/>
        <end position="29"/>
    </location>
</feature>